<proteinExistence type="predicted"/>
<name>A0ABR3IX33_9AGAR</name>
<gene>
    <name evidence="2" type="ORF">HGRIS_013851</name>
</gene>
<protein>
    <recommendedName>
        <fullName evidence="1">DUF6593 domain-containing protein</fullName>
    </recommendedName>
</protein>
<dbReference type="Pfam" id="PF20236">
    <property type="entry name" value="DUF6593"/>
    <property type="match status" value="1"/>
</dbReference>
<evidence type="ECO:0000259" key="1">
    <source>
        <dbReference type="Pfam" id="PF20236"/>
    </source>
</evidence>
<comment type="caution">
    <text evidence="2">The sequence shown here is derived from an EMBL/GenBank/DDBJ whole genome shotgun (WGS) entry which is preliminary data.</text>
</comment>
<evidence type="ECO:0000313" key="2">
    <source>
        <dbReference type="EMBL" id="KAL0947775.1"/>
    </source>
</evidence>
<keyword evidence="3" id="KW-1185">Reference proteome</keyword>
<organism evidence="2 3">
    <name type="scientific">Hohenbuehelia grisea</name>
    <dbReference type="NCBI Taxonomy" id="104357"/>
    <lineage>
        <taxon>Eukaryota</taxon>
        <taxon>Fungi</taxon>
        <taxon>Dikarya</taxon>
        <taxon>Basidiomycota</taxon>
        <taxon>Agaricomycotina</taxon>
        <taxon>Agaricomycetes</taxon>
        <taxon>Agaricomycetidae</taxon>
        <taxon>Agaricales</taxon>
        <taxon>Pleurotineae</taxon>
        <taxon>Pleurotaceae</taxon>
        <taxon>Hohenbuehelia</taxon>
    </lineage>
</organism>
<dbReference type="InterPro" id="IPR046528">
    <property type="entry name" value="DUF6593"/>
</dbReference>
<dbReference type="Proteomes" id="UP001556367">
    <property type="component" value="Unassembled WGS sequence"/>
</dbReference>
<accession>A0ABR3IX33</accession>
<sequence length="201" mass="23120">MQFTLSNSVPLNTVFTDEDGQPTYKVQTPFKLFGDKKTTISRVAHTHSISSGDGKKAQKDDERYIQIAEIDWKADVSQSTFKYREKEMAIGDYFNKYKQGWRGKDRIFNGPDGQDYRWRISASNAELTAQDPSRTPIARYEPEQPNLVSKTKKATLEIYPEGEHMVDTIVVSFVYMEKIRKDREHDARMGVGDPVRGIENE</sequence>
<feature type="domain" description="DUF6593" evidence="1">
    <location>
        <begin position="10"/>
        <end position="182"/>
    </location>
</feature>
<reference evidence="3" key="1">
    <citation type="submission" date="2024-06" db="EMBL/GenBank/DDBJ databases">
        <title>Multi-omics analyses provide insights into the biosynthesis of the anticancer antibiotic pleurotin in Hohenbuehelia grisea.</title>
        <authorList>
            <person name="Weaver J.A."/>
            <person name="Alberti F."/>
        </authorList>
    </citation>
    <scope>NUCLEOTIDE SEQUENCE [LARGE SCALE GENOMIC DNA]</scope>
    <source>
        <strain evidence="3">T-177</strain>
    </source>
</reference>
<evidence type="ECO:0000313" key="3">
    <source>
        <dbReference type="Proteomes" id="UP001556367"/>
    </source>
</evidence>
<dbReference type="EMBL" id="JASNQZ010000015">
    <property type="protein sequence ID" value="KAL0947775.1"/>
    <property type="molecule type" value="Genomic_DNA"/>
</dbReference>